<dbReference type="RefSeq" id="XP_010923685.1">
    <property type="nucleotide sequence ID" value="XM_010925383.3"/>
</dbReference>
<evidence type="ECO:0000313" key="4">
    <source>
        <dbReference type="Proteomes" id="UP000504607"/>
    </source>
</evidence>
<dbReference type="PANTHER" id="PTHR45270">
    <property type="entry name" value="OS03G0832900 PROTEIN"/>
    <property type="match status" value="1"/>
</dbReference>
<gene>
    <name evidence="5" type="primary">LOC105046713</name>
</gene>
<dbReference type="InterPro" id="IPR032843">
    <property type="entry name" value="Jiv"/>
</dbReference>
<evidence type="ECO:0000259" key="3">
    <source>
        <dbReference type="PROSITE" id="PS50076"/>
    </source>
</evidence>
<name>A0A6I9RCK1_ELAGV</name>
<dbReference type="KEGG" id="egu:105046713"/>
<dbReference type="Gene3D" id="1.10.287.110">
    <property type="entry name" value="DnaJ domain"/>
    <property type="match status" value="1"/>
</dbReference>
<accession>A0A6I9RCK1</accession>
<feature type="region of interest" description="Disordered" evidence="1">
    <location>
        <begin position="353"/>
        <end position="378"/>
    </location>
</feature>
<dbReference type="GeneID" id="105046713"/>
<dbReference type="GO" id="GO:0005783">
    <property type="term" value="C:endoplasmic reticulum"/>
    <property type="evidence" value="ECO:0007669"/>
    <property type="project" value="UniProtKB-ARBA"/>
</dbReference>
<dbReference type="InterPro" id="IPR001623">
    <property type="entry name" value="DnaJ_domain"/>
</dbReference>
<keyword evidence="2" id="KW-0472">Membrane</keyword>
<dbReference type="InParanoid" id="A0A6I9RCK1"/>
<protein>
    <submittedName>
        <fullName evidence="5">Uncharacterized protein LOC105046713 isoform X1</fullName>
    </submittedName>
</protein>
<dbReference type="PROSITE" id="PS50076">
    <property type="entry name" value="DNAJ_2"/>
    <property type="match status" value="1"/>
</dbReference>
<feature type="transmembrane region" description="Helical" evidence="2">
    <location>
        <begin position="132"/>
        <end position="156"/>
    </location>
</feature>
<proteinExistence type="predicted"/>
<dbReference type="OrthoDB" id="1507364at2759"/>
<keyword evidence="2" id="KW-0812">Transmembrane</keyword>
<organism evidence="4 5">
    <name type="scientific">Elaeis guineensis var. tenera</name>
    <name type="common">Oil palm</name>
    <dbReference type="NCBI Taxonomy" id="51953"/>
    <lineage>
        <taxon>Eukaryota</taxon>
        <taxon>Viridiplantae</taxon>
        <taxon>Streptophyta</taxon>
        <taxon>Embryophyta</taxon>
        <taxon>Tracheophyta</taxon>
        <taxon>Spermatophyta</taxon>
        <taxon>Magnoliopsida</taxon>
        <taxon>Liliopsida</taxon>
        <taxon>Arecaceae</taxon>
        <taxon>Arecoideae</taxon>
        <taxon>Cocoseae</taxon>
        <taxon>Elaeidinae</taxon>
        <taxon>Elaeis</taxon>
    </lineage>
</organism>
<dbReference type="PROSITE" id="PS00636">
    <property type="entry name" value="DNAJ_1"/>
    <property type="match status" value="1"/>
</dbReference>
<dbReference type="InterPro" id="IPR036869">
    <property type="entry name" value="J_dom_sf"/>
</dbReference>
<feature type="transmembrane region" description="Helical" evidence="2">
    <location>
        <begin position="162"/>
        <end position="187"/>
    </location>
</feature>
<keyword evidence="2" id="KW-1133">Transmembrane helix</keyword>
<feature type="domain" description="J" evidence="3">
    <location>
        <begin position="288"/>
        <end position="355"/>
    </location>
</feature>
<dbReference type="PANTHER" id="PTHR45270:SF1">
    <property type="entry name" value="CHAPERONE DNAJ-DOMAIN SUPERFAMILY PROTEIN"/>
    <property type="match status" value="1"/>
</dbReference>
<dbReference type="Pfam" id="PF00226">
    <property type="entry name" value="DnaJ"/>
    <property type="match status" value="1"/>
</dbReference>
<evidence type="ECO:0000256" key="2">
    <source>
        <dbReference type="SAM" id="Phobius"/>
    </source>
</evidence>
<dbReference type="SUPFAM" id="SSF46565">
    <property type="entry name" value="Chaperone J-domain"/>
    <property type="match status" value="1"/>
</dbReference>
<reference evidence="5" key="1">
    <citation type="submission" date="2025-08" db="UniProtKB">
        <authorList>
            <consortium name="RefSeq"/>
        </authorList>
    </citation>
    <scope>IDENTIFICATION</scope>
</reference>
<dbReference type="FunCoup" id="A0A6I9RCK1">
    <property type="interactions" value="3770"/>
</dbReference>
<keyword evidence="4" id="KW-1185">Reference proteome</keyword>
<dbReference type="SMART" id="SM00271">
    <property type="entry name" value="DnaJ"/>
    <property type="match status" value="1"/>
</dbReference>
<evidence type="ECO:0000256" key="1">
    <source>
        <dbReference type="SAM" id="MobiDB-lite"/>
    </source>
</evidence>
<dbReference type="Pfam" id="PF14901">
    <property type="entry name" value="Jiv90"/>
    <property type="match status" value="1"/>
</dbReference>
<feature type="transmembrane region" description="Helical" evidence="2">
    <location>
        <begin position="73"/>
        <end position="94"/>
    </location>
</feature>
<feature type="transmembrane region" description="Helical" evidence="2">
    <location>
        <begin position="100"/>
        <end position="120"/>
    </location>
</feature>
<sequence length="550" mass="62161">MEDVGLFKQGWVWFRCQKQEFVGTQVAPSCARDKLVFLIDRHWPVVCSWSINAGKFLLMLLVQWKYCVVRGFWSLISLGSAALFVIMWSCFLSLTPISCVVYVLLSLGAAGAAIHCLGHTPGLFIAGLCGSLFMWIYGNFWITGLIFIAGGFMFFLNHAQPLILISTAYAVYYVHACIGWVGVFLSLNLSFLSNDLLNKLLQGYDGTNEGLQFKEQKNSEPVVENLSADAEYSLPTSEDENVASFKSSYTTFRASTVLNIQKEASSSKVIKVDSTSLNEMKRIMNSTSHYEVLGFHRNKSVDPKILKKEYHKKVLLVHPDKNIGNSLACESFKKLQSAFEVLSDLTKKKSYDEQLRKEESGRVGQKSHGTSQQDGVEYRSEESRRIECTKCGNSHIWICTKRSKARARWCQDCSQYHQAKDGDGWIEIGCSSLSSTLQKVEIPRAFVCAESKIFDVSEWAICQGMACRPNTHRPSFHVNMVGLDKPGRRSNCSSCSWGLDAEMIVGDDQFDLWLQQVLASGVFSETPKRRKSWSLFKIHQKGLKQWRRFQ</sequence>
<dbReference type="CDD" id="cd06257">
    <property type="entry name" value="DnaJ"/>
    <property type="match status" value="1"/>
</dbReference>
<dbReference type="AlphaFoldDB" id="A0A6I9RCK1"/>
<dbReference type="InterPro" id="IPR018253">
    <property type="entry name" value="DnaJ_domain_CS"/>
</dbReference>
<dbReference type="PRINTS" id="PR00625">
    <property type="entry name" value="JDOMAIN"/>
</dbReference>
<dbReference type="Proteomes" id="UP000504607">
    <property type="component" value="Chromosome 6"/>
</dbReference>
<evidence type="ECO:0000313" key="5">
    <source>
        <dbReference type="RefSeq" id="XP_010923685.1"/>
    </source>
</evidence>